<evidence type="ECO:0000256" key="4">
    <source>
        <dbReference type="PROSITE-ProRule" id="PRU00339"/>
    </source>
</evidence>
<sequence length="521" mass="55716">MPTSDGHEQLASLAAAVEGGDVAGTLAAVRAGWFELSTRHGEATRMLLERLPQSTIRAQPLLAMMLGIAYNVLGFHRVRALRYFALAVRAARAERSGMDPIDRALIRAAESAAYRLLGRPRMSIGPSRAAVAALDALPEEERASLDYLPRVYAQVGISLYYGGDVDAAMDTFAKGLAASPTTPPSPGFGNLAMLAGIHALRGDIPEALEHIEYARTGPWTDEQRRMYTGTFYRLAEAMVAVERLDGEVALAQLEAMEHDRRSIEHWIAIAQVEGLARLLAGDAGRALADLDAFAAMRGAEGRSASTRNALARVRALLQLALGSPDAASVILDRDLAGDPLGRIERARVDLALDRTGSALTGLRALAGEHLPARGAAEAAALEAAVLLRFSDSARTRGVVGQLGALLARTEQRLALALLPPRDLERVVSALRDAGFAEVVDDVPLRSLLPEIRQETLLTERELAVLAALMDTGSTAEIAAALVVSANTVKTQLRSVYRKLGVSNREDAIAVAIDRHLLVEHD</sequence>
<keyword evidence="1" id="KW-0805">Transcription regulation</keyword>
<dbReference type="Pfam" id="PF00196">
    <property type="entry name" value="GerE"/>
    <property type="match status" value="1"/>
</dbReference>
<proteinExistence type="predicted"/>
<evidence type="ECO:0000259" key="5">
    <source>
        <dbReference type="PROSITE" id="PS50043"/>
    </source>
</evidence>
<dbReference type="InterPro" id="IPR000792">
    <property type="entry name" value="Tscrpt_reg_LuxR_C"/>
</dbReference>
<gene>
    <name evidence="6" type="ORF">AAME72_03110</name>
</gene>
<dbReference type="AlphaFoldDB" id="A0AAU7GG67"/>
<dbReference type="InterPro" id="IPR011990">
    <property type="entry name" value="TPR-like_helical_dom_sf"/>
</dbReference>
<keyword evidence="2" id="KW-0238">DNA-binding</keyword>
<dbReference type="SUPFAM" id="SSF48452">
    <property type="entry name" value="TPR-like"/>
    <property type="match status" value="1"/>
</dbReference>
<dbReference type="Gene3D" id="1.10.10.10">
    <property type="entry name" value="Winged helix-like DNA-binding domain superfamily/Winged helix DNA-binding domain"/>
    <property type="match status" value="1"/>
</dbReference>
<evidence type="ECO:0000256" key="1">
    <source>
        <dbReference type="ARBA" id="ARBA00023015"/>
    </source>
</evidence>
<dbReference type="PROSITE" id="PS50005">
    <property type="entry name" value="TPR"/>
    <property type="match status" value="1"/>
</dbReference>
<evidence type="ECO:0000313" key="6">
    <source>
        <dbReference type="EMBL" id="XBM48856.1"/>
    </source>
</evidence>
<dbReference type="PANTHER" id="PTHR44688">
    <property type="entry name" value="DNA-BINDING TRANSCRIPTIONAL ACTIVATOR DEVR_DOSR"/>
    <property type="match status" value="1"/>
</dbReference>
<feature type="domain" description="HTH luxR-type" evidence="5">
    <location>
        <begin position="450"/>
        <end position="515"/>
    </location>
</feature>
<dbReference type="InterPro" id="IPR019734">
    <property type="entry name" value="TPR_rpt"/>
</dbReference>
<evidence type="ECO:0000256" key="2">
    <source>
        <dbReference type="ARBA" id="ARBA00023125"/>
    </source>
</evidence>
<protein>
    <submittedName>
        <fullName evidence="6">Helix-turn-helix transcriptional regulator</fullName>
    </submittedName>
</protein>
<dbReference type="InterPro" id="IPR036388">
    <property type="entry name" value="WH-like_DNA-bd_sf"/>
</dbReference>
<dbReference type="PROSITE" id="PS50043">
    <property type="entry name" value="HTH_LUXR_2"/>
    <property type="match status" value="1"/>
</dbReference>
<reference evidence="6" key="1">
    <citation type="submission" date="2024-05" db="EMBL/GenBank/DDBJ databases">
        <title>The Natural Products Discovery Center: Release of the First 8490 Sequenced Strains for Exploring Actinobacteria Biosynthetic Diversity.</title>
        <authorList>
            <person name="Kalkreuter E."/>
            <person name="Kautsar S.A."/>
            <person name="Yang D."/>
            <person name="Bader C.D."/>
            <person name="Teijaro C.N."/>
            <person name="Fluegel L."/>
            <person name="Davis C.M."/>
            <person name="Simpson J.R."/>
            <person name="Lauterbach L."/>
            <person name="Steele A.D."/>
            <person name="Gui C."/>
            <person name="Meng S."/>
            <person name="Li G."/>
            <person name="Viehrig K."/>
            <person name="Ye F."/>
            <person name="Su P."/>
            <person name="Kiefer A.F."/>
            <person name="Nichols A."/>
            <person name="Cepeda A.J."/>
            <person name="Yan W."/>
            <person name="Fan B."/>
            <person name="Jiang Y."/>
            <person name="Adhikari A."/>
            <person name="Zheng C.-J."/>
            <person name="Schuster L."/>
            <person name="Cowan T.M."/>
            <person name="Smanski M.J."/>
            <person name="Chevrette M.G."/>
            <person name="de Carvalho L.P.S."/>
            <person name="Shen B."/>
        </authorList>
    </citation>
    <scope>NUCLEOTIDE SEQUENCE</scope>
    <source>
        <strain evidence="6">NPDC080035</strain>
    </source>
</reference>
<name>A0AAU7GG67_9MICO</name>
<accession>A0AAU7GG67</accession>
<dbReference type="SUPFAM" id="SSF46894">
    <property type="entry name" value="C-terminal effector domain of the bipartite response regulators"/>
    <property type="match status" value="1"/>
</dbReference>
<dbReference type="Gene3D" id="1.25.40.10">
    <property type="entry name" value="Tetratricopeptide repeat domain"/>
    <property type="match status" value="1"/>
</dbReference>
<dbReference type="InterPro" id="IPR016032">
    <property type="entry name" value="Sig_transdc_resp-reg_C-effctor"/>
</dbReference>
<dbReference type="RefSeq" id="WP_348788777.1">
    <property type="nucleotide sequence ID" value="NZ_CP157390.1"/>
</dbReference>
<dbReference type="PANTHER" id="PTHR44688:SF16">
    <property type="entry name" value="DNA-BINDING TRANSCRIPTIONAL ACTIVATOR DEVR_DOSR"/>
    <property type="match status" value="1"/>
</dbReference>
<organism evidence="6">
    <name type="scientific">Leifsonia sp. NPDC080035</name>
    <dbReference type="NCBI Taxonomy" id="3143936"/>
    <lineage>
        <taxon>Bacteria</taxon>
        <taxon>Bacillati</taxon>
        <taxon>Actinomycetota</taxon>
        <taxon>Actinomycetes</taxon>
        <taxon>Micrococcales</taxon>
        <taxon>Microbacteriaceae</taxon>
        <taxon>Leifsonia</taxon>
    </lineage>
</organism>
<dbReference type="CDD" id="cd06170">
    <property type="entry name" value="LuxR_C_like"/>
    <property type="match status" value="1"/>
</dbReference>
<dbReference type="SMART" id="SM00421">
    <property type="entry name" value="HTH_LUXR"/>
    <property type="match status" value="1"/>
</dbReference>
<keyword evidence="3" id="KW-0804">Transcription</keyword>
<feature type="repeat" description="TPR" evidence="4">
    <location>
        <begin position="149"/>
        <end position="182"/>
    </location>
</feature>
<dbReference type="EMBL" id="CP157390">
    <property type="protein sequence ID" value="XBM48856.1"/>
    <property type="molecule type" value="Genomic_DNA"/>
</dbReference>
<evidence type="ECO:0000256" key="3">
    <source>
        <dbReference type="ARBA" id="ARBA00023163"/>
    </source>
</evidence>
<dbReference type="GO" id="GO:0003677">
    <property type="term" value="F:DNA binding"/>
    <property type="evidence" value="ECO:0007669"/>
    <property type="project" value="UniProtKB-KW"/>
</dbReference>
<dbReference type="GO" id="GO:0006355">
    <property type="term" value="P:regulation of DNA-templated transcription"/>
    <property type="evidence" value="ECO:0007669"/>
    <property type="project" value="InterPro"/>
</dbReference>
<keyword evidence="4" id="KW-0802">TPR repeat</keyword>